<evidence type="ECO:0000256" key="2">
    <source>
        <dbReference type="PROSITE-ProRule" id="PRU00023"/>
    </source>
</evidence>
<gene>
    <name evidence="6" type="ORF">PT974_09416</name>
</gene>
<evidence type="ECO:0000256" key="4">
    <source>
        <dbReference type="SAM" id="SignalP"/>
    </source>
</evidence>
<feature type="binding site" evidence="3">
    <location>
        <position position="946"/>
    </location>
    <ligand>
        <name>ATP</name>
        <dbReference type="ChEBI" id="CHEBI:30616"/>
    </ligand>
</feature>
<dbReference type="Pfam" id="PF00069">
    <property type="entry name" value="Pkinase"/>
    <property type="match status" value="1"/>
</dbReference>
<dbReference type="SUPFAM" id="SSF48403">
    <property type="entry name" value="Ankyrin repeat"/>
    <property type="match status" value="1"/>
</dbReference>
<dbReference type="Pfam" id="PF12796">
    <property type="entry name" value="Ank_2"/>
    <property type="match status" value="1"/>
</dbReference>
<dbReference type="PROSITE" id="PS50297">
    <property type="entry name" value="ANK_REP_REGION"/>
    <property type="match status" value="3"/>
</dbReference>
<keyword evidence="3" id="KW-0547">Nucleotide-binding</keyword>
<dbReference type="InterPro" id="IPR002110">
    <property type="entry name" value="Ankyrin_rpt"/>
</dbReference>
<feature type="repeat" description="ANK" evidence="2">
    <location>
        <begin position="693"/>
        <end position="725"/>
    </location>
</feature>
<dbReference type="InterPro" id="IPR056884">
    <property type="entry name" value="NPHP3-like_N"/>
</dbReference>
<dbReference type="CDD" id="cd05117">
    <property type="entry name" value="STKc_CAMK"/>
    <property type="match status" value="1"/>
</dbReference>
<keyword evidence="7" id="KW-1185">Reference proteome</keyword>
<feature type="chain" id="PRO_5045318404" evidence="4">
    <location>
        <begin position="22"/>
        <end position="1214"/>
    </location>
</feature>
<dbReference type="InterPro" id="IPR036770">
    <property type="entry name" value="Ankyrin_rpt-contain_sf"/>
</dbReference>
<keyword evidence="4" id="KW-0732">Signal</keyword>
<dbReference type="GO" id="GO:0016301">
    <property type="term" value="F:kinase activity"/>
    <property type="evidence" value="ECO:0007669"/>
    <property type="project" value="UniProtKB-KW"/>
</dbReference>
<dbReference type="Gene3D" id="3.40.50.300">
    <property type="entry name" value="P-loop containing nucleotide triphosphate hydrolases"/>
    <property type="match status" value="1"/>
</dbReference>
<feature type="signal peptide" evidence="4">
    <location>
        <begin position="1"/>
        <end position="21"/>
    </location>
</feature>
<keyword evidence="6" id="KW-0808">Transferase</keyword>
<dbReference type="EMBL" id="JAVFKD010000014">
    <property type="protein sequence ID" value="KAK5991138.1"/>
    <property type="molecule type" value="Genomic_DNA"/>
</dbReference>
<dbReference type="InterPro" id="IPR017441">
    <property type="entry name" value="Protein_kinase_ATP_BS"/>
</dbReference>
<evidence type="ECO:0000259" key="5">
    <source>
        <dbReference type="PROSITE" id="PS50011"/>
    </source>
</evidence>
<feature type="repeat" description="ANK" evidence="2">
    <location>
        <begin position="726"/>
        <end position="758"/>
    </location>
</feature>
<dbReference type="PANTHER" id="PTHR10039">
    <property type="entry name" value="AMELOGENIN"/>
    <property type="match status" value="1"/>
</dbReference>
<keyword evidence="2" id="KW-0040">ANK repeat</keyword>
<accession>A0ABR0SG34</accession>
<comment type="caution">
    <text evidence="6">The sequence shown here is derived from an EMBL/GenBank/DDBJ whole genome shotgun (WGS) entry which is preliminary data.</text>
</comment>
<dbReference type="PROSITE" id="PS50088">
    <property type="entry name" value="ANK_REPEAT"/>
    <property type="match status" value="3"/>
</dbReference>
<dbReference type="SMART" id="SM00220">
    <property type="entry name" value="S_TKc"/>
    <property type="match status" value="1"/>
</dbReference>
<keyword evidence="6" id="KW-0418">Kinase</keyword>
<dbReference type="Gene3D" id="1.25.40.20">
    <property type="entry name" value="Ankyrin repeat-containing domain"/>
    <property type="match status" value="1"/>
</dbReference>
<dbReference type="SMART" id="SM00248">
    <property type="entry name" value="ANK"/>
    <property type="match status" value="4"/>
</dbReference>
<dbReference type="InterPro" id="IPR054471">
    <property type="entry name" value="GPIID_WHD"/>
</dbReference>
<organism evidence="6 7">
    <name type="scientific">Cladobotryum mycophilum</name>
    <dbReference type="NCBI Taxonomy" id="491253"/>
    <lineage>
        <taxon>Eukaryota</taxon>
        <taxon>Fungi</taxon>
        <taxon>Dikarya</taxon>
        <taxon>Ascomycota</taxon>
        <taxon>Pezizomycotina</taxon>
        <taxon>Sordariomycetes</taxon>
        <taxon>Hypocreomycetidae</taxon>
        <taxon>Hypocreales</taxon>
        <taxon>Hypocreaceae</taxon>
        <taxon>Cladobotryum</taxon>
    </lineage>
</organism>
<protein>
    <submittedName>
        <fullName evidence="6">Serine/threonine-protein kinase fhkC</fullName>
    </submittedName>
</protein>
<dbReference type="InterPro" id="IPR027417">
    <property type="entry name" value="P-loop_NTPase"/>
</dbReference>
<evidence type="ECO:0000256" key="3">
    <source>
        <dbReference type="PROSITE-ProRule" id="PRU10141"/>
    </source>
</evidence>
<dbReference type="Pfam" id="PF22939">
    <property type="entry name" value="WHD_GPIID"/>
    <property type="match status" value="1"/>
</dbReference>
<keyword evidence="3" id="KW-0067">ATP-binding</keyword>
<dbReference type="Gene3D" id="1.10.510.10">
    <property type="entry name" value="Transferase(Phosphotransferase) domain 1"/>
    <property type="match status" value="1"/>
</dbReference>
<feature type="domain" description="Protein kinase" evidence="5">
    <location>
        <begin position="917"/>
        <end position="1193"/>
    </location>
</feature>
<dbReference type="PROSITE" id="PS50011">
    <property type="entry name" value="PROTEIN_KINASE_DOM"/>
    <property type="match status" value="1"/>
</dbReference>
<dbReference type="PROSITE" id="PS00107">
    <property type="entry name" value="PROTEIN_KINASE_ATP"/>
    <property type="match status" value="1"/>
</dbReference>
<name>A0ABR0SG34_9HYPO</name>
<proteinExistence type="predicted"/>
<keyword evidence="1" id="KW-0677">Repeat</keyword>
<sequence length="1214" mass="135649">MSDPLSISASIIAVLQLAATATQYVKDVKNGSTDRLRLRDELRGITCLLEMLRDRIEDADDTTDTGLTLKPLFFNSLCGSDGPVNLFKTVLEDIIAKLAPQHKISRLMQPLTWPFDKKDIAEMLASLERLKSHFTLVMQNDTIELAKMLNVKLDDIGHKVQSSEAKARIDEAQAILRWISPLTFRQRHVAILEGVQPETGSWLLEHDTFQSWLKGIISILWCPGIPGAGKTNIVQVPPSLIIDHIERGNGPPNPVLTYVYCDYNQRSRQNTTDLLSSLLQQALQYSLNTSLPAEVSSLYELHKKYDTRPTLAQITDLLRKESGKYDVFYVVIDALDECSESEEDSLQFISAVCSLGPQVKLLCTSRSSTTFQSYFETSQKLEISASSEDIRKFLDSEIQQQFRLSKHVRADPTLKEHIIKAIIEECQGMFLLAKLHVDSLSQKITRKEVRSALRTLPATLDVTYSQALRRIYCQSQETIDLAESILFWVICARRPLTVLELQHMYAILPLPEAEALENDDLPDGDILTGACGGLIVVDSESQTVRPIHYTTQEYFERCHEQMLLDAKLKLTKICLKYLTLPNFSQGACASDFIMLQRLKQYPFLDYAAKYWGSDGGIFDTDSVLPDVHSFTSNTAAVEVANQAWSLHGFRNTDWSQEYPRNVPALVLVATFELPRILERMVLDGHDIEGKGTDGDTALIRAADLGRTENVRALLKLGAAVNARDHMDETALQKAAGNGDESIVKVLLDGSAEVNLKTSSDWTPLMSAVSSGNIEVVRLLVQAGAHLAAETVWGDSALSIATRNGQEGIALFLADHGAVLPRGPAGRRASIVASRKGFNQLVRRLTADYDAIAQKPLERQGSCIMEGLPEIQEEALQPVVDALKGETTIPNQTPHNDDSNVLDALEGVKYSVGFSKRYSLGTKLGKGHFAEVFRCFNKVTGVVYAVKLFKAIPEIQTYSLLNSVYNELRVMQELHQNGTYHPNMIRLVDLFAEYATSTIYLVMELATKGDLFNYIVQRQKLGEVDSRKVFSHIFSALEFLHDRGWAHRDIKPENIVIADDENLIVKLTDFGLMRKIDSGAGQGFTTTLCGTPSYVAPEILQDSKNRKYGLQVDIWSAGVVLYICLCGFPPFSDELYSKYFPYTLSQQIKSGRFDYPSPYWDPVSDSALDLIDLMLVVDPEKRLTVKKCMAHVWMRDTEASILHDIVRSESPEGLL</sequence>
<evidence type="ECO:0000256" key="1">
    <source>
        <dbReference type="ARBA" id="ARBA00022737"/>
    </source>
</evidence>
<dbReference type="PANTHER" id="PTHR10039:SF15">
    <property type="entry name" value="NACHT DOMAIN-CONTAINING PROTEIN"/>
    <property type="match status" value="1"/>
</dbReference>
<dbReference type="Pfam" id="PF24883">
    <property type="entry name" value="NPHP3_N"/>
    <property type="match status" value="1"/>
</dbReference>
<dbReference type="InterPro" id="IPR000719">
    <property type="entry name" value="Prot_kinase_dom"/>
</dbReference>
<evidence type="ECO:0000313" key="6">
    <source>
        <dbReference type="EMBL" id="KAK5991138.1"/>
    </source>
</evidence>
<dbReference type="InterPro" id="IPR011009">
    <property type="entry name" value="Kinase-like_dom_sf"/>
</dbReference>
<dbReference type="SUPFAM" id="SSF52540">
    <property type="entry name" value="P-loop containing nucleoside triphosphate hydrolases"/>
    <property type="match status" value="1"/>
</dbReference>
<reference evidence="6 7" key="1">
    <citation type="submission" date="2024-01" db="EMBL/GenBank/DDBJ databases">
        <title>Complete genome of Cladobotryum mycophilum ATHUM6906.</title>
        <authorList>
            <person name="Christinaki A.C."/>
            <person name="Myridakis A.I."/>
            <person name="Kouvelis V.N."/>
        </authorList>
    </citation>
    <scope>NUCLEOTIDE SEQUENCE [LARGE SCALE GENOMIC DNA]</scope>
    <source>
        <strain evidence="6 7">ATHUM6906</strain>
    </source>
</reference>
<dbReference type="SUPFAM" id="SSF56112">
    <property type="entry name" value="Protein kinase-like (PK-like)"/>
    <property type="match status" value="1"/>
</dbReference>
<dbReference type="Proteomes" id="UP001338125">
    <property type="component" value="Unassembled WGS sequence"/>
</dbReference>
<feature type="repeat" description="ANK" evidence="2">
    <location>
        <begin position="759"/>
        <end position="791"/>
    </location>
</feature>
<evidence type="ECO:0000313" key="7">
    <source>
        <dbReference type="Proteomes" id="UP001338125"/>
    </source>
</evidence>